<organism evidence="9 10">
    <name type="scientific">Trichinella zimbabwensis</name>
    <dbReference type="NCBI Taxonomy" id="268475"/>
    <lineage>
        <taxon>Eukaryota</taxon>
        <taxon>Metazoa</taxon>
        <taxon>Ecdysozoa</taxon>
        <taxon>Nematoda</taxon>
        <taxon>Enoplea</taxon>
        <taxon>Dorylaimia</taxon>
        <taxon>Trichinellida</taxon>
        <taxon>Trichinellidae</taxon>
        <taxon>Trichinella</taxon>
    </lineage>
</organism>
<keyword evidence="4" id="KW-0677">Repeat</keyword>
<accession>A0A0V1GV54</accession>
<dbReference type="FunFam" id="3.40.50.300:FF:002470">
    <property type="entry name" value="ABC transporter, putative"/>
    <property type="match status" value="1"/>
</dbReference>
<dbReference type="Gene3D" id="3.40.50.300">
    <property type="entry name" value="P-loop containing nucleotide triphosphate hydrolases"/>
    <property type="match status" value="1"/>
</dbReference>
<dbReference type="STRING" id="268475.A0A0V1GV54"/>
<evidence type="ECO:0000256" key="2">
    <source>
        <dbReference type="ARBA" id="ARBA00022448"/>
    </source>
</evidence>
<reference evidence="9 10" key="1">
    <citation type="submission" date="2015-01" db="EMBL/GenBank/DDBJ databases">
        <title>Evolution of Trichinella species and genotypes.</title>
        <authorList>
            <person name="Korhonen P.K."/>
            <person name="Edoardo P."/>
            <person name="Giuseppe L.R."/>
            <person name="Gasser R.B."/>
        </authorList>
    </citation>
    <scope>NUCLEOTIDE SEQUENCE [LARGE SCALE GENOMIC DNA]</scope>
    <source>
        <strain evidence="9">ISS1029</strain>
    </source>
</reference>
<dbReference type="CDD" id="cd03263">
    <property type="entry name" value="ABC_subfamily_A"/>
    <property type="match status" value="1"/>
</dbReference>
<keyword evidence="5 7" id="KW-1133">Transmembrane helix</keyword>
<feature type="transmembrane region" description="Helical" evidence="7">
    <location>
        <begin position="6"/>
        <end position="23"/>
    </location>
</feature>
<dbReference type="Pfam" id="PF23321">
    <property type="entry name" value="R1_ABCA1"/>
    <property type="match status" value="1"/>
</dbReference>
<feature type="transmembrane region" description="Helical" evidence="7">
    <location>
        <begin position="82"/>
        <end position="104"/>
    </location>
</feature>
<comment type="subcellular location">
    <subcellularLocation>
        <location evidence="1">Membrane</location>
        <topology evidence="1">Multi-pass membrane protein</topology>
    </subcellularLocation>
</comment>
<evidence type="ECO:0000256" key="7">
    <source>
        <dbReference type="SAM" id="Phobius"/>
    </source>
</evidence>
<dbReference type="Pfam" id="PF12698">
    <property type="entry name" value="ABC2_membrane_3"/>
    <property type="match status" value="1"/>
</dbReference>
<dbReference type="GO" id="GO:0016020">
    <property type="term" value="C:membrane"/>
    <property type="evidence" value="ECO:0007669"/>
    <property type="project" value="UniProtKB-SubCell"/>
</dbReference>
<dbReference type="PANTHER" id="PTHR19229:SF36">
    <property type="entry name" value="ATP-BINDING CASSETTE SUB-FAMILY A MEMBER 2"/>
    <property type="match status" value="1"/>
</dbReference>
<dbReference type="AlphaFoldDB" id="A0A0V1GV54"/>
<dbReference type="GO" id="GO:0005319">
    <property type="term" value="F:lipid transporter activity"/>
    <property type="evidence" value="ECO:0007669"/>
    <property type="project" value="TreeGrafter"/>
</dbReference>
<evidence type="ECO:0000256" key="1">
    <source>
        <dbReference type="ARBA" id="ARBA00004141"/>
    </source>
</evidence>
<feature type="transmembrane region" description="Helical" evidence="7">
    <location>
        <begin position="111"/>
        <end position="131"/>
    </location>
</feature>
<feature type="transmembrane region" description="Helical" evidence="7">
    <location>
        <begin position="43"/>
        <end position="70"/>
    </location>
</feature>
<dbReference type="GO" id="GO:0005524">
    <property type="term" value="F:ATP binding"/>
    <property type="evidence" value="ECO:0007669"/>
    <property type="project" value="UniProtKB-KW"/>
</dbReference>
<protein>
    <submittedName>
        <fullName evidence="9">Retinal-specific ATP-binding cassette transporter</fullName>
    </submittedName>
</protein>
<evidence type="ECO:0000256" key="4">
    <source>
        <dbReference type="ARBA" id="ARBA00022737"/>
    </source>
</evidence>
<dbReference type="InterPro" id="IPR003439">
    <property type="entry name" value="ABC_transporter-like_ATP-bd"/>
</dbReference>
<dbReference type="PROSITE" id="PS50893">
    <property type="entry name" value="ABC_TRANSPORTER_2"/>
    <property type="match status" value="1"/>
</dbReference>
<keyword evidence="9" id="KW-0547">Nucleotide-binding</keyword>
<sequence length="579" mass="65816">MALSVSILIAFCSVTAGACLFIVEDRSSECKHLQFVSGMRRWLYWILNFIFDIIVFMAAVGLLLVILHFYNETPYIGSAHAILATVAHLMAFGIGIIPIVYCVSQLFKSSTLAYVSVMVAGFFIGSITNVLTTSFEILGAEDEYLNYLSKMLKAYFVIFPQYNLARGFTDIKIMYHFYVASGKPLGYEYYVDLLEWDILGKFIFALIVEGVIAFFILLILEYHYELTEFWKSSCINIRIHKDYDESLQEVFSDKTSSVTLKVTDLTKLYGNWFQNTNKRFTAVNKLCFEVHRGECFGLLGHNGAGKTTTFKMITRRCSITSGSVLFPTKKRDSMKYQSEIGYCPQFDALDPRLTARETLLFYAKIKGIQKEFQNPIVDYFIHRLKIEAYADRLVGKYSGGIKRRLSTAVALIGNPYIILLDEPTAGMDAESRRFLWDVILERVHCGHSVLFTSNSMEECEVLCNRVGIMAHGKFKCLDTIHGLKEKYGRTYVLTIKLEAGSDMNTLKEEVEKMLPNSNVLEEHINLLKFQIPATKDAVSRIINGVAYLKGKFNIEGHSLMQTSLDDVFVALAEEHVHFD</sequence>
<proteinExistence type="predicted"/>
<dbReference type="SUPFAM" id="SSF52540">
    <property type="entry name" value="P-loop containing nucleoside triphosphate hydrolases"/>
    <property type="match status" value="1"/>
</dbReference>
<feature type="domain" description="ABC transporter" evidence="8">
    <location>
        <begin position="260"/>
        <end position="496"/>
    </location>
</feature>
<dbReference type="Pfam" id="PF00005">
    <property type="entry name" value="ABC_tran"/>
    <property type="match status" value="1"/>
</dbReference>
<evidence type="ECO:0000256" key="3">
    <source>
        <dbReference type="ARBA" id="ARBA00022692"/>
    </source>
</evidence>
<gene>
    <name evidence="9" type="primary">Abca4</name>
    <name evidence="9" type="ORF">T11_12886</name>
</gene>
<evidence type="ECO:0000256" key="6">
    <source>
        <dbReference type="ARBA" id="ARBA00023136"/>
    </source>
</evidence>
<keyword evidence="10" id="KW-1185">Reference proteome</keyword>
<name>A0A0V1GV54_9BILA</name>
<dbReference type="OrthoDB" id="5854680at2759"/>
<dbReference type="GO" id="GO:0016887">
    <property type="term" value="F:ATP hydrolysis activity"/>
    <property type="evidence" value="ECO:0007669"/>
    <property type="project" value="InterPro"/>
</dbReference>
<keyword evidence="6 7" id="KW-0472">Membrane</keyword>
<dbReference type="PANTHER" id="PTHR19229">
    <property type="entry name" value="ATP-BINDING CASSETTE TRANSPORTER SUBFAMILY A ABCA"/>
    <property type="match status" value="1"/>
</dbReference>
<dbReference type="InterPro" id="IPR026082">
    <property type="entry name" value="ABCA"/>
</dbReference>
<keyword evidence="2" id="KW-0813">Transport</keyword>
<feature type="transmembrane region" description="Helical" evidence="7">
    <location>
        <begin position="198"/>
        <end position="220"/>
    </location>
</feature>
<evidence type="ECO:0000256" key="5">
    <source>
        <dbReference type="ARBA" id="ARBA00022989"/>
    </source>
</evidence>
<dbReference type="EMBL" id="JYDP01000254">
    <property type="protein sequence ID" value="KRZ01909.1"/>
    <property type="molecule type" value="Genomic_DNA"/>
</dbReference>
<dbReference type="InterPro" id="IPR027417">
    <property type="entry name" value="P-loop_NTPase"/>
</dbReference>
<keyword evidence="9" id="KW-0067">ATP-binding</keyword>
<dbReference type="InterPro" id="IPR056264">
    <property type="entry name" value="R2_ABCA1-4-like"/>
</dbReference>
<dbReference type="InterPro" id="IPR013525">
    <property type="entry name" value="ABC2_TM"/>
</dbReference>
<comment type="caution">
    <text evidence="9">The sequence shown here is derived from an EMBL/GenBank/DDBJ whole genome shotgun (WGS) entry which is preliminary data.</text>
</comment>
<dbReference type="Proteomes" id="UP000055024">
    <property type="component" value="Unassembled WGS sequence"/>
</dbReference>
<keyword evidence="3 7" id="KW-0812">Transmembrane</keyword>
<evidence type="ECO:0000259" key="8">
    <source>
        <dbReference type="PROSITE" id="PS50893"/>
    </source>
</evidence>
<evidence type="ECO:0000313" key="10">
    <source>
        <dbReference type="Proteomes" id="UP000055024"/>
    </source>
</evidence>
<dbReference type="GO" id="GO:0140359">
    <property type="term" value="F:ABC-type transporter activity"/>
    <property type="evidence" value="ECO:0007669"/>
    <property type="project" value="InterPro"/>
</dbReference>
<evidence type="ECO:0000313" key="9">
    <source>
        <dbReference type="EMBL" id="KRZ01909.1"/>
    </source>
</evidence>